<accession>A0A3Q9GGD9</accession>
<organism evidence="1 4">
    <name type="scientific">Moraxella catarrhalis</name>
    <name type="common">Branhamella catarrhalis</name>
    <dbReference type="NCBI Taxonomy" id="480"/>
    <lineage>
        <taxon>Bacteria</taxon>
        <taxon>Pseudomonadati</taxon>
        <taxon>Pseudomonadota</taxon>
        <taxon>Gammaproteobacteria</taxon>
        <taxon>Moraxellales</taxon>
        <taxon>Moraxellaceae</taxon>
        <taxon>Moraxella</taxon>
    </lineage>
</organism>
<gene>
    <name evidence="1" type="ORF">EJK53_1263</name>
    <name evidence="2" type="ORF">EJK54_0667</name>
</gene>
<sequence length="38" mass="4353">MLLNDWLIKNPIKKASKTLAFDGLTVGMSFIVLNRIKY</sequence>
<keyword evidence="3" id="KW-1185">Reference proteome</keyword>
<dbReference type="Proteomes" id="UP000280228">
    <property type="component" value="Chromosome"/>
</dbReference>
<protein>
    <submittedName>
        <fullName evidence="1">Uncharacterized protein</fullName>
    </submittedName>
</protein>
<evidence type="ECO:0000313" key="2">
    <source>
        <dbReference type="EMBL" id="RUO16865.1"/>
    </source>
</evidence>
<proteinExistence type="predicted"/>
<evidence type="ECO:0000313" key="3">
    <source>
        <dbReference type="Proteomes" id="UP000268436"/>
    </source>
</evidence>
<reference evidence="3 4" key="1">
    <citation type="submission" date="2018-12" db="EMBL/GenBank/DDBJ databases">
        <title>Persistence of Moraxella catarrhalis in Chronic Obstructive Pulmonary Disease and Regulation of the Hag/MID Adhesin.</title>
        <authorList>
            <person name="Murphy T."/>
            <person name="Zhao X."/>
            <person name="Vyas G."/>
            <person name="Aluvathingal J."/>
            <person name="Nadendla S."/>
            <person name="Tallon L."/>
            <person name="Tettelin H."/>
        </authorList>
    </citation>
    <scope>NUCLEOTIDE SEQUENCE [LARGE SCALE GENOMIC DNA]</scope>
    <source>
        <strain evidence="2 3">173P27B1</strain>
        <strain evidence="1 4">46P58B1</strain>
    </source>
</reference>
<dbReference type="EMBL" id="CP034662">
    <property type="protein sequence ID" value="AZQ92748.1"/>
    <property type="molecule type" value="Genomic_DNA"/>
</dbReference>
<dbReference type="Proteomes" id="UP000268436">
    <property type="component" value="Unassembled WGS sequence"/>
</dbReference>
<dbReference type="AlphaFoldDB" id="A0A3Q9GGD9"/>
<name>A0A3Q9GGD9_MORCA</name>
<dbReference type="EMBL" id="RYER01000015">
    <property type="protein sequence ID" value="RUO16865.1"/>
    <property type="molecule type" value="Genomic_DNA"/>
</dbReference>
<evidence type="ECO:0000313" key="4">
    <source>
        <dbReference type="Proteomes" id="UP000280228"/>
    </source>
</evidence>
<evidence type="ECO:0000313" key="1">
    <source>
        <dbReference type="EMBL" id="AZQ92748.1"/>
    </source>
</evidence>